<reference evidence="4 5" key="1">
    <citation type="submission" date="2017-02" db="UniProtKB">
        <authorList>
            <consortium name="WormBaseParasite"/>
        </authorList>
    </citation>
    <scope>IDENTIFICATION</scope>
</reference>
<evidence type="ECO:0000313" key="4">
    <source>
        <dbReference type="WBParaSite" id="ASIM_0000531201-mRNA-1"/>
    </source>
</evidence>
<protein>
    <submittedName>
        <fullName evidence="1 4">Uncharacterized protein</fullName>
    </submittedName>
</protein>
<organism evidence="4">
    <name type="scientific">Anisakis simplex</name>
    <name type="common">Herring worm</name>
    <dbReference type="NCBI Taxonomy" id="6269"/>
    <lineage>
        <taxon>Eukaryota</taxon>
        <taxon>Metazoa</taxon>
        <taxon>Ecdysozoa</taxon>
        <taxon>Nematoda</taxon>
        <taxon>Chromadorea</taxon>
        <taxon>Rhabditida</taxon>
        <taxon>Spirurina</taxon>
        <taxon>Ascaridomorpha</taxon>
        <taxon>Ascaridoidea</taxon>
        <taxon>Anisakidae</taxon>
        <taxon>Anisakis</taxon>
        <taxon>Anisakis simplex complex</taxon>
    </lineage>
</organism>
<dbReference type="Proteomes" id="UP000267096">
    <property type="component" value="Unassembled WGS sequence"/>
</dbReference>
<dbReference type="AlphaFoldDB" id="A0A0M3JCI1"/>
<gene>
    <name evidence="1" type="ORF">ASIM_LOCUS5113</name>
    <name evidence="2" type="ORF">ASIM_LOCUS5801</name>
</gene>
<evidence type="ECO:0000313" key="3">
    <source>
        <dbReference type="Proteomes" id="UP000267096"/>
    </source>
</evidence>
<name>A0A0M3JCI1_ANISI</name>
<evidence type="ECO:0000313" key="1">
    <source>
        <dbReference type="EMBL" id="VDK25015.1"/>
    </source>
</evidence>
<proteinExistence type="predicted"/>
<evidence type="ECO:0000313" key="5">
    <source>
        <dbReference type="WBParaSite" id="ASIM_0000601201-mRNA-1"/>
    </source>
</evidence>
<dbReference type="EMBL" id="UYRR01009663">
    <property type="protein sequence ID" value="VDK25015.1"/>
    <property type="molecule type" value="Genomic_DNA"/>
</dbReference>
<dbReference type="WBParaSite" id="ASIM_0000601201-mRNA-1">
    <property type="protein sequence ID" value="ASIM_0000601201-mRNA-1"/>
    <property type="gene ID" value="ASIM_0000601201"/>
</dbReference>
<keyword evidence="3" id="KW-1185">Reference proteome</keyword>
<dbReference type="WBParaSite" id="ASIM_0000531201-mRNA-1">
    <property type="protein sequence ID" value="ASIM_0000531201-mRNA-1"/>
    <property type="gene ID" value="ASIM_0000531201"/>
</dbReference>
<reference evidence="1 3" key="2">
    <citation type="submission" date="2018-11" db="EMBL/GenBank/DDBJ databases">
        <authorList>
            <consortium name="Pathogen Informatics"/>
        </authorList>
    </citation>
    <scope>NUCLEOTIDE SEQUENCE [LARGE SCALE GENOMIC DNA]</scope>
</reference>
<evidence type="ECO:0000313" key="2">
    <source>
        <dbReference type="EMBL" id="VDK26090.1"/>
    </source>
</evidence>
<accession>A0A0M3JCI1</accession>
<dbReference type="EMBL" id="UYRR01011755">
    <property type="protein sequence ID" value="VDK26090.1"/>
    <property type="molecule type" value="Genomic_DNA"/>
</dbReference>
<sequence>MRAKQFISSGSSRLRLRGCRSVGGRSQRGNAAAISRLFCCRRNELESNVRFGNRTNS</sequence>